<dbReference type="GO" id="GO:0008047">
    <property type="term" value="F:enzyme activator activity"/>
    <property type="evidence" value="ECO:0007669"/>
    <property type="project" value="InterPro"/>
</dbReference>
<dbReference type="GO" id="GO:0000932">
    <property type="term" value="C:P-body"/>
    <property type="evidence" value="ECO:0007669"/>
    <property type="project" value="TreeGrafter"/>
</dbReference>
<proteinExistence type="predicted"/>
<evidence type="ECO:0000313" key="4">
    <source>
        <dbReference type="EMBL" id="KAK3012715.1"/>
    </source>
</evidence>
<comment type="caution">
    <text evidence="4">The sequence shown here is derived from an EMBL/GenBank/DDBJ whole genome shotgun (WGS) entry which is preliminary data.</text>
</comment>
<evidence type="ECO:0000313" key="5">
    <source>
        <dbReference type="Proteomes" id="UP001188597"/>
    </source>
</evidence>
<evidence type="ECO:0000256" key="3">
    <source>
        <dbReference type="SAM" id="MobiDB-lite"/>
    </source>
</evidence>
<sequence>MCLQTAMTMGSASVASNSGKPYQSSTILPSSNPPSASSPSIATIRTPSPPLITSTPLMPLLDAHELSSSSNAAANLVKPSTFFALPPASSPVMMLPVSSSMPTAAPLHPPGNLQRPYGALLLQPFPPPTPPPSLTPSPSPAPNFGPTISREKVRDALLMLVQVSPCVFMTTCLSVEDFKSVFE</sequence>
<name>A0AA88VPN8_9ASTE</name>
<reference evidence="4" key="1">
    <citation type="submission" date="2022-12" db="EMBL/GenBank/DDBJ databases">
        <title>Draft genome assemblies for two species of Escallonia (Escalloniales).</title>
        <authorList>
            <person name="Chanderbali A."/>
            <person name="Dervinis C."/>
            <person name="Anghel I."/>
            <person name="Soltis D."/>
            <person name="Soltis P."/>
            <person name="Zapata F."/>
        </authorList>
    </citation>
    <scope>NUCLEOTIDE SEQUENCE</scope>
    <source>
        <strain evidence="4">UCBG64.0493</strain>
        <tissue evidence="4">Leaf</tissue>
    </source>
</reference>
<comment type="subcellular location">
    <subcellularLocation>
        <location evidence="1">Cytoplasm</location>
    </subcellularLocation>
</comment>
<gene>
    <name evidence="4" type="ORF">RJ639_009697</name>
</gene>
<dbReference type="PANTHER" id="PTHR16290">
    <property type="entry name" value="TRANSCRIPTION FACTOR SMIF DECAPPING ENZYME DCP1"/>
    <property type="match status" value="1"/>
</dbReference>
<dbReference type="EMBL" id="JAVXUP010001355">
    <property type="protein sequence ID" value="KAK3012715.1"/>
    <property type="molecule type" value="Genomic_DNA"/>
</dbReference>
<dbReference type="PANTHER" id="PTHR16290:SF0">
    <property type="entry name" value="DECAPPING PROTEIN 1, ISOFORM A"/>
    <property type="match status" value="1"/>
</dbReference>
<protein>
    <submittedName>
        <fullName evidence="4">Uncharacterized protein</fullName>
    </submittedName>
</protein>
<dbReference type="InterPro" id="IPR010334">
    <property type="entry name" value="Dcp1"/>
</dbReference>
<dbReference type="AlphaFoldDB" id="A0AA88VPN8"/>
<keyword evidence="5" id="KW-1185">Reference proteome</keyword>
<feature type="compositionally biased region" description="Polar residues" evidence="3">
    <location>
        <begin position="13"/>
        <end position="28"/>
    </location>
</feature>
<evidence type="ECO:0000256" key="2">
    <source>
        <dbReference type="ARBA" id="ARBA00022490"/>
    </source>
</evidence>
<feature type="compositionally biased region" description="Pro residues" evidence="3">
    <location>
        <begin position="124"/>
        <end position="143"/>
    </location>
</feature>
<organism evidence="4 5">
    <name type="scientific">Escallonia herrerae</name>
    <dbReference type="NCBI Taxonomy" id="1293975"/>
    <lineage>
        <taxon>Eukaryota</taxon>
        <taxon>Viridiplantae</taxon>
        <taxon>Streptophyta</taxon>
        <taxon>Embryophyta</taxon>
        <taxon>Tracheophyta</taxon>
        <taxon>Spermatophyta</taxon>
        <taxon>Magnoliopsida</taxon>
        <taxon>eudicotyledons</taxon>
        <taxon>Gunneridae</taxon>
        <taxon>Pentapetalae</taxon>
        <taxon>asterids</taxon>
        <taxon>campanulids</taxon>
        <taxon>Escalloniales</taxon>
        <taxon>Escalloniaceae</taxon>
        <taxon>Escallonia</taxon>
    </lineage>
</organism>
<feature type="region of interest" description="Disordered" evidence="3">
    <location>
        <begin position="124"/>
        <end position="147"/>
    </location>
</feature>
<evidence type="ECO:0000256" key="1">
    <source>
        <dbReference type="ARBA" id="ARBA00004496"/>
    </source>
</evidence>
<keyword evidence="2" id="KW-0963">Cytoplasm</keyword>
<feature type="compositionally biased region" description="Low complexity" evidence="3">
    <location>
        <begin position="29"/>
        <end position="49"/>
    </location>
</feature>
<dbReference type="GO" id="GO:0000290">
    <property type="term" value="P:deadenylation-dependent decapping of nuclear-transcribed mRNA"/>
    <property type="evidence" value="ECO:0007669"/>
    <property type="project" value="InterPro"/>
</dbReference>
<dbReference type="GO" id="GO:0003729">
    <property type="term" value="F:mRNA binding"/>
    <property type="evidence" value="ECO:0007669"/>
    <property type="project" value="TreeGrafter"/>
</dbReference>
<accession>A0AA88VPN8</accession>
<dbReference type="Proteomes" id="UP001188597">
    <property type="component" value="Unassembled WGS sequence"/>
</dbReference>
<feature type="region of interest" description="Disordered" evidence="3">
    <location>
        <begin position="13"/>
        <end position="49"/>
    </location>
</feature>
<dbReference type="GO" id="GO:0031087">
    <property type="term" value="P:deadenylation-independent decapping of nuclear-transcribed mRNA"/>
    <property type="evidence" value="ECO:0007669"/>
    <property type="project" value="TreeGrafter"/>
</dbReference>